<feature type="transmembrane region" description="Helical" evidence="2">
    <location>
        <begin position="354"/>
        <end position="375"/>
    </location>
</feature>
<feature type="domain" description="Acyltransferase 3" evidence="3">
    <location>
        <begin position="271"/>
        <end position="656"/>
    </location>
</feature>
<feature type="transmembrane region" description="Helical" evidence="2">
    <location>
        <begin position="495"/>
        <end position="512"/>
    </location>
</feature>
<keyword evidence="2" id="KW-0812">Transmembrane</keyword>
<dbReference type="AlphaFoldDB" id="A0AAV7YMN2"/>
<reference evidence="4" key="1">
    <citation type="submission" date="2022-08" db="EMBL/GenBank/DDBJ databases">
        <title>Novel sulphate-reducing endosymbionts in the free-living metamonad Anaeramoeba.</title>
        <authorList>
            <person name="Jerlstrom-Hultqvist J."/>
            <person name="Cepicka I."/>
            <person name="Gallot-Lavallee L."/>
            <person name="Salas-Leiva D."/>
            <person name="Curtis B.A."/>
            <person name="Zahonova K."/>
            <person name="Pipaliya S."/>
            <person name="Dacks J."/>
            <person name="Roger A.J."/>
        </authorList>
    </citation>
    <scope>NUCLEOTIDE SEQUENCE</scope>
    <source>
        <strain evidence="4">Busselton2</strain>
    </source>
</reference>
<gene>
    <name evidence="4" type="ORF">M0812_24555</name>
</gene>
<keyword evidence="2" id="KW-0472">Membrane</keyword>
<evidence type="ECO:0000259" key="3">
    <source>
        <dbReference type="Pfam" id="PF01757"/>
    </source>
</evidence>
<keyword evidence="2" id="KW-1133">Transmembrane helix</keyword>
<dbReference type="InterPro" id="IPR002656">
    <property type="entry name" value="Acyl_transf_3_dom"/>
</dbReference>
<feature type="transmembrane region" description="Helical" evidence="2">
    <location>
        <begin position="456"/>
        <end position="475"/>
    </location>
</feature>
<dbReference type="PANTHER" id="PTHR11161">
    <property type="entry name" value="O-ACYLTRANSFERASE"/>
    <property type="match status" value="1"/>
</dbReference>
<evidence type="ECO:0000256" key="2">
    <source>
        <dbReference type="SAM" id="Phobius"/>
    </source>
</evidence>
<feature type="transmembrane region" description="Helical" evidence="2">
    <location>
        <begin position="564"/>
        <end position="586"/>
    </location>
</feature>
<comment type="caution">
    <text evidence="4">The sequence shown here is derived from an EMBL/GenBank/DDBJ whole genome shotgun (WGS) entry which is preliminary data.</text>
</comment>
<evidence type="ECO:0000313" key="5">
    <source>
        <dbReference type="Proteomes" id="UP001146793"/>
    </source>
</evidence>
<feature type="transmembrane region" description="Helical" evidence="2">
    <location>
        <begin position="278"/>
        <end position="298"/>
    </location>
</feature>
<dbReference type="InterPro" id="IPR052728">
    <property type="entry name" value="O2_lipid_transport_reg"/>
</dbReference>
<name>A0AAV7YMN2_9EUKA</name>
<accession>A0AAV7YMN2</accession>
<feature type="transmembrane region" description="Helical" evidence="2">
    <location>
        <begin position="143"/>
        <end position="168"/>
    </location>
</feature>
<sequence>MNKFLELVSSSNKKQFSVEYQFQLLLPYVLCSTEECKNDIDRIYVSHTYPNWTSIAESSGTKPNNLGDWSTCTKFKDAKLARYCPTVIDYKDETDFYVGFCAPYSCGEKELNELQPYIYGLFGFSDFKGTFFCDEKISYNNGFIVMMVISGIILVLILSGTAIDYYFVEQFEAKERERENKKNEKENAQKGDQSSSSSLRNENNLSMESEEAKSANENDSLLKKKENINKGYKKQKLYNWWDKPFFVFLLQFSIIRNTRKLFLKHPSSLDSFNSIRTLSMFWIVLGHCYFDILSHAPVPNFNWALNLPKRWSFQVVIAGEYAVDVFFFLSGFLACLGFLKLLHSKGKIPIHLAYLHRFLRLVPALAFIIFFSLYVSPYMGQGPMWTRYIQDIKHTCGKYWWSDIIFINNWWPKNNIDICLGQTWYLSNDFQFFIIAPFLVWLWFKNKLYGWITSGLLMFGSFLYTIIISSHYNMVANVMDEPGTHYMNWFYEKPMSRIPPYLIGIMLCWIYFDFKKKNLLKRFQAKWGWRWLSYAFGITLLCLTIYGSRSSYVNNDWSKARNVFWITFTRPAFIIGLICFLFWWLSGYGNPLRQIMNSRYWVVFARLTYMVYLLHTTVIKVVIYNFLKEYYMCDSQMVLLFMAMLFFNYCLAFVFTLFIEAPFMNLEKLLLKR</sequence>
<evidence type="ECO:0000313" key="4">
    <source>
        <dbReference type="EMBL" id="KAJ3429212.1"/>
    </source>
</evidence>
<dbReference type="PANTHER" id="PTHR11161:SF0">
    <property type="entry name" value="O-ACYLTRANSFERASE LIKE PROTEIN"/>
    <property type="match status" value="1"/>
</dbReference>
<feature type="transmembrane region" description="Helical" evidence="2">
    <location>
        <begin position="424"/>
        <end position="444"/>
    </location>
</feature>
<feature type="transmembrane region" description="Helical" evidence="2">
    <location>
        <begin position="532"/>
        <end position="552"/>
    </location>
</feature>
<dbReference type="Pfam" id="PF01757">
    <property type="entry name" value="Acyl_transf_3"/>
    <property type="match status" value="1"/>
</dbReference>
<dbReference type="EMBL" id="JANTQA010000057">
    <property type="protein sequence ID" value="KAJ3429212.1"/>
    <property type="molecule type" value="Genomic_DNA"/>
</dbReference>
<feature type="transmembrane region" description="Helical" evidence="2">
    <location>
        <begin position="639"/>
        <end position="663"/>
    </location>
</feature>
<feature type="transmembrane region" description="Helical" evidence="2">
    <location>
        <begin position="318"/>
        <end position="342"/>
    </location>
</feature>
<feature type="transmembrane region" description="Helical" evidence="2">
    <location>
        <begin position="607"/>
        <end position="627"/>
    </location>
</feature>
<dbReference type="Proteomes" id="UP001146793">
    <property type="component" value="Unassembled WGS sequence"/>
</dbReference>
<organism evidence="4 5">
    <name type="scientific">Anaeramoeba flamelloides</name>
    <dbReference type="NCBI Taxonomy" id="1746091"/>
    <lineage>
        <taxon>Eukaryota</taxon>
        <taxon>Metamonada</taxon>
        <taxon>Anaeramoebidae</taxon>
        <taxon>Anaeramoeba</taxon>
    </lineage>
</organism>
<dbReference type="GO" id="GO:0016747">
    <property type="term" value="F:acyltransferase activity, transferring groups other than amino-acyl groups"/>
    <property type="evidence" value="ECO:0007669"/>
    <property type="project" value="InterPro"/>
</dbReference>
<feature type="compositionally biased region" description="Low complexity" evidence="1">
    <location>
        <begin position="194"/>
        <end position="207"/>
    </location>
</feature>
<feature type="compositionally biased region" description="Basic and acidic residues" evidence="1">
    <location>
        <begin position="177"/>
        <end position="189"/>
    </location>
</feature>
<feature type="region of interest" description="Disordered" evidence="1">
    <location>
        <begin position="177"/>
        <end position="217"/>
    </location>
</feature>
<protein>
    <submittedName>
        <fullName evidence="4">O-acyltransferase</fullName>
    </submittedName>
</protein>
<proteinExistence type="predicted"/>
<evidence type="ECO:0000256" key="1">
    <source>
        <dbReference type="SAM" id="MobiDB-lite"/>
    </source>
</evidence>